<accession>A0A9P6U7S3</accession>
<evidence type="ECO:0000313" key="1">
    <source>
        <dbReference type="EMBL" id="KAG0264260.1"/>
    </source>
</evidence>
<dbReference type="AlphaFoldDB" id="A0A9P6U7S3"/>
<protein>
    <submittedName>
        <fullName evidence="1">Uncharacterized protein</fullName>
    </submittedName>
</protein>
<keyword evidence="2" id="KW-1185">Reference proteome</keyword>
<comment type="caution">
    <text evidence="1">The sequence shown here is derived from an EMBL/GenBank/DDBJ whole genome shotgun (WGS) entry which is preliminary data.</text>
</comment>
<gene>
    <name evidence="1" type="ORF">BG011_007150</name>
</gene>
<proteinExistence type="predicted"/>
<name>A0A9P6U7S3_9FUNG</name>
<dbReference type="EMBL" id="JAAAJA010000054">
    <property type="protein sequence ID" value="KAG0264260.1"/>
    <property type="molecule type" value="Genomic_DNA"/>
</dbReference>
<dbReference type="OrthoDB" id="2406231at2759"/>
<evidence type="ECO:0000313" key="2">
    <source>
        <dbReference type="Proteomes" id="UP000726737"/>
    </source>
</evidence>
<reference evidence="1" key="1">
    <citation type="journal article" date="2020" name="Fungal Divers.">
        <title>Resolving the Mortierellaceae phylogeny through synthesis of multi-gene phylogenetics and phylogenomics.</title>
        <authorList>
            <person name="Vandepol N."/>
            <person name="Liber J."/>
            <person name="Desiro A."/>
            <person name="Na H."/>
            <person name="Kennedy M."/>
            <person name="Barry K."/>
            <person name="Grigoriev I.V."/>
            <person name="Miller A.N."/>
            <person name="O'Donnell K."/>
            <person name="Stajich J.E."/>
            <person name="Bonito G."/>
        </authorList>
    </citation>
    <scope>NUCLEOTIDE SEQUENCE</scope>
    <source>
        <strain evidence="1">KOD948</strain>
    </source>
</reference>
<sequence length="71" mass="7994">MDTIHSIPELSIRGPIRLPKDGRIHSRRVDIKSIPEKQLREITTQSGIELSDEAGDERIQSNGVVVTFDIE</sequence>
<organism evidence="1 2">
    <name type="scientific">Mortierella polycephala</name>
    <dbReference type="NCBI Taxonomy" id="41804"/>
    <lineage>
        <taxon>Eukaryota</taxon>
        <taxon>Fungi</taxon>
        <taxon>Fungi incertae sedis</taxon>
        <taxon>Mucoromycota</taxon>
        <taxon>Mortierellomycotina</taxon>
        <taxon>Mortierellomycetes</taxon>
        <taxon>Mortierellales</taxon>
        <taxon>Mortierellaceae</taxon>
        <taxon>Mortierella</taxon>
    </lineage>
</organism>
<dbReference type="Proteomes" id="UP000726737">
    <property type="component" value="Unassembled WGS sequence"/>
</dbReference>